<comment type="caution">
    <text evidence="1">The sequence shown here is derived from an EMBL/GenBank/DDBJ whole genome shotgun (WGS) entry which is preliminary data.</text>
</comment>
<dbReference type="AlphaFoldDB" id="A0A1G1VRZ6"/>
<dbReference type="EMBL" id="MHCJ01000003">
    <property type="protein sequence ID" value="OGY18185.1"/>
    <property type="molecule type" value="Genomic_DNA"/>
</dbReference>
<evidence type="ECO:0000313" key="1">
    <source>
        <dbReference type="EMBL" id="OGY18185.1"/>
    </source>
</evidence>
<organism evidence="1 2">
    <name type="scientific">Candidatus Chisholmbacteria bacterium RIFCSPHIGHO2_01_FULL_52_32</name>
    <dbReference type="NCBI Taxonomy" id="1797591"/>
    <lineage>
        <taxon>Bacteria</taxon>
        <taxon>Candidatus Chisholmiibacteriota</taxon>
    </lineage>
</organism>
<proteinExistence type="predicted"/>
<reference evidence="1 2" key="1">
    <citation type="journal article" date="2016" name="Nat. Commun.">
        <title>Thousands of microbial genomes shed light on interconnected biogeochemical processes in an aquifer system.</title>
        <authorList>
            <person name="Anantharaman K."/>
            <person name="Brown C.T."/>
            <person name="Hug L.A."/>
            <person name="Sharon I."/>
            <person name="Castelle C.J."/>
            <person name="Probst A.J."/>
            <person name="Thomas B.C."/>
            <person name="Singh A."/>
            <person name="Wilkins M.J."/>
            <person name="Karaoz U."/>
            <person name="Brodie E.L."/>
            <person name="Williams K.H."/>
            <person name="Hubbard S.S."/>
            <person name="Banfield J.F."/>
        </authorList>
    </citation>
    <scope>NUCLEOTIDE SEQUENCE [LARGE SCALE GENOMIC DNA]</scope>
</reference>
<dbReference type="Proteomes" id="UP000179233">
    <property type="component" value="Unassembled WGS sequence"/>
</dbReference>
<name>A0A1G1VRZ6_9BACT</name>
<accession>A0A1G1VRZ6</accession>
<gene>
    <name evidence="1" type="ORF">A2786_01560</name>
</gene>
<sequence length="316" mass="35106">MRKPTKRLPHPRLQRTAVHPILHRIQAKHHKVKTQLFGKHPHVEKFFQDRGLDLSEIRSHSAKIIGAGALTASFLLTPPSGIKSLPVPQEIIEKLRSRSQSLPDATPKGLLVKSLREILPEKVRPLTHDEEKLLEQIIDRLLGIKAKASLEGEHLNTTFGLIGAEQHLKRYPGDSLAAHGAGKILQAGVAPGLGAWGQFAPTKAELTPSLEEKERWYAVVQTMYLPDWNRRLPYLRDWYRYRKVLIVNTQNGNTVVASIADAGPAAWTGKHFGGSPEVMFSLGGPTYKKGPVLLFFVDDPQNQIPLGPVDYTKGAI</sequence>
<protein>
    <submittedName>
        <fullName evidence="1">Uncharacterized protein</fullName>
    </submittedName>
</protein>
<evidence type="ECO:0000313" key="2">
    <source>
        <dbReference type="Proteomes" id="UP000179233"/>
    </source>
</evidence>